<dbReference type="InterPro" id="IPR036390">
    <property type="entry name" value="WH_DNA-bd_sf"/>
</dbReference>
<evidence type="ECO:0000256" key="3">
    <source>
        <dbReference type="ARBA" id="ARBA00023163"/>
    </source>
</evidence>
<dbReference type="InterPro" id="IPR000835">
    <property type="entry name" value="HTH_MarR-typ"/>
</dbReference>
<dbReference type="InterPro" id="IPR039422">
    <property type="entry name" value="MarR/SlyA-like"/>
</dbReference>
<name>A0ABU8MBR9_9PSEU</name>
<dbReference type="EMBL" id="JBBEGM010000011">
    <property type="protein sequence ID" value="MEJ2864344.1"/>
    <property type="molecule type" value="Genomic_DNA"/>
</dbReference>
<dbReference type="RefSeq" id="WP_337705703.1">
    <property type="nucleotide sequence ID" value="NZ_JBBEGM010000011.1"/>
</dbReference>
<dbReference type="Gene3D" id="1.10.10.10">
    <property type="entry name" value="Winged helix-like DNA-binding domain superfamily/Winged helix DNA-binding domain"/>
    <property type="match status" value="1"/>
</dbReference>
<evidence type="ECO:0000256" key="1">
    <source>
        <dbReference type="ARBA" id="ARBA00023015"/>
    </source>
</evidence>
<accession>A0ABU8MBR9</accession>
<keyword evidence="2" id="KW-0238">DNA-binding</keyword>
<dbReference type="SMART" id="SM00347">
    <property type="entry name" value="HTH_MARR"/>
    <property type="match status" value="1"/>
</dbReference>
<keyword evidence="3" id="KW-0804">Transcription</keyword>
<dbReference type="PANTHER" id="PTHR33164">
    <property type="entry name" value="TRANSCRIPTIONAL REGULATOR, MARR FAMILY"/>
    <property type="match status" value="1"/>
</dbReference>
<comment type="caution">
    <text evidence="5">The sequence shown here is derived from an EMBL/GenBank/DDBJ whole genome shotgun (WGS) entry which is preliminary data.</text>
</comment>
<organism evidence="5 6">
    <name type="scientific">Actinomycetospora flava</name>
    <dbReference type="NCBI Taxonomy" id="3129232"/>
    <lineage>
        <taxon>Bacteria</taxon>
        <taxon>Bacillati</taxon>
        <taxon>Actinomycetota</taxon>
        <taxon>Actinomycetes</taxon>
        <taxon>Pseudonocardiales</taxon>
        <taxon>Pseudonocardiaceae</taxon>
        <taxon>Actinomycetospora</taxon>
    </lineage>
</organism>
<dbReference type="Proteomes" id="UP001369736">
    <property type="component" value="Unassembled WGS sequence"/>
</dbReference>
<evidence type="ECO:0000313" key="6">
    <source>
        <dbReference type="Proteomes" id="UP001369736"/>
    </source>
</evidence>
<dbReference type="SUPFAM" id="SSF46785">
    <property type="entry name" value="Winged helix' DNA-binding domain"/>
    <property type="match status" value="1"/>
</dbReference>
<dbReference type="PROSITE" id="PS50995">
    <property type="entry name" value="HTH_MARR_2"/>
    <property type="match status" value="1"/>
</dbReference>
<protein>
    <submittedName>
        <fullName evidence="5">MarR family transcriptional regulator</fullName>
    </submittedName>
</protein>
<keyword evidence="6" id="KW-1185">Reference proteome</keyword>
<reference evidence="5 6" key="1">
    <citation type="submission" date="2024-03" db="EMBL/GenBank/DDBJ databases">
        <title>Actinomycetospora sp. OC33-EN07, a novel actinomycete isolated from wild orchid (Aerides multiflora).</title>
        <authorList>
            <person name="Suriyachadkun C."/>
        </authorList>
    </citation>
    <scope>NUCLEOTIDE SEQUENCE [LARGE SCALE GENOMIC DNA]</scope>
    <source>
        <strain evidence="5 6">OC33-EN07</strain>
    </source>
</reference>
<sequence length="162" mass="17365">MTVSEPSHPAALRLVEMLDLADRAVEACLSRITTSEGRSREQWRALMLLDEGAATDGAEPAGHTMGEIAARAAVPPPTATRMIDKLVSDGLAFRRSDPWDRRRVLVHISPEGHALVTRAALDLDKVLGSVMTDLPAADRLDIRGLLERLGAAAGVLESPRSA</sequence>
<dbReference type="PANTHER" id="PTHR33164:SF64">
    <property type="entry name" value="TRANSCRIPTIONAL REGULATOR SLYA"/>
    <property type="match status" value="1"/>
</dbReference>
<gene>
    <name evidence="5" type="ORF">WCD58_24515</name>
</gene>
<evidence type="ECO:0000259" key="4">
    <source>
        <dbReference type="PROSITE" id="PS50995"/>
    </source>
</evidence>
<evidence type="ECO:0000256" key="2">
    <source>
        <dbReference type="ARBA" id="ARBA00023125"/>
    </source>
</evidence>
<dbReference type="Pfam" id="PF12802">
    <property type="entry name" value="MarR_2"/>
    <property type="match status" value="1"/>
</dbReference>
<keyword evidence="1" id="KW-0805">Transcription regulation</keyword>
<dbReference type="InterPro" id="IPR036388">
    <property type="entry name" value="WH-like_DNA-bd_sf"/>
</dbReference>
<feature type="domain" description="HTH marR-type" evidence="4">
    <location>
        <begin position="11"/>
        <end position="151"/>
    </location>
</feature>
<evidence type="ECO:0000313" key="5">
    <source>
        <dbReference type="EMBL" id="MEJ2864344.1"/>
    </source>
</evidence>
<proteinExistence type="predicted"/>